<feature type="compositionally biased region" description="Basic and acidic residues" evidence="3">
    <location>
        <begin position="238"/>
        <end position="249"/>
    </location>
</feature>
<dbReference type="InterPro" id="IPR006020">
    <property type="entry name" value="PTB/PI_dom"/>
</dbReference>
<protein>
    <recommendedName>
        <fullName evidence="4">PID domain-containing protein</fullName>
    </recommendedName>
</protein>
<feature type="compositionally biased region" description="Low complexity" evidence="3">
    <location>
        <begin position="57"/>
        <end position="79"/>
    </location>
</feature>
<dbReference type="SUPFAM" id="SSF50729">
    <property type="entry name" value="PH domain-like"/>
    <property type="match status" value="1"/>
</dbReference>
<evidence type="ECO:0000256" key="1">
    <source>
        <dbReference type="ARBA" id="ARBA00004496"/>
    </source>
</evidence>
<comment type="caution">
    <text evidence="5">The sequence shown here is derived from an EMBL/GenBank/DDBJ whole genome shotgun (WGS) entry which is preliminary data.</text>
</comment>
<keyword evidence="6" id="KW-1185">Reference proteome</keyword>
<keyword evidence="2" id="KW-0963">Cytoplasm</keyword>
<evidence type="ECO:0000256" key="2">
    <source>
        <dbReference type="ARBA" id="ARBA00022490"/>
    </source>
</evidence>
<gene>
    <name evidence="5" type="ORF">PR048_021445</name>
</gene>
<dbReference type="SMART" id="SM00462">
    <property type="entry name" value="PTB"/>
    <property type="match status" value="1"/>
</dbReference>
<dbReference type="InterPro" id="IPR036028">
    <property type="entry name" value="SH3-like_dom_sf"/>
</dbReference>
<dbReference type="Pfam" id="PF00640">
    <property type="entry name" value="PID"/>
    <property type="match status" value="1"/>
</dbReference>
<name>A0ABQ9GY95_9NEOP</name>
<dbReference type="PANTHER" id="PTHR47437">
    <property type="entry name" value="JNK-INTERACTING PROTEIN 1-LIKE PROTEIN"/>
    <property type="match status" value="1"/>
</dbReference>
<comment type="subcellular location">
    <subcellularLocation>
        <location evidence="1">Cytoplasm</location>
    </subcellularLocation>
</comment>
<dbReference type="InterPro" id="IPR047178">
    <property type="entry name" value="JIP1_scaffold"/>
</dbReference>
<dbReference type="Gene3D" id="2.30.29.30">
    <property type="entry name" value="Pleckstrin-homology domain (PH domain)/Phosphotyrosine-binding domain (PTB)"/>
    <property type="match status" value="1"/>
</dbReference>
<reference evidence="5 6" key="1">
    <citation type="submission" date="2023-02" db="EMBL/GenBank/DDBJ databases">
        <title>LHISI_Scaffold_Assembly.</title>
        <authorList>
            <person name="Stuart O.P."/>
            <person name="Cleave R."/>
            <person name="Magrath M.J.L."/>
            <person name="Mikheyev A.S."/>
        </authorList>
    </citation>
    <scope>NUCLEOTIDE SEQUENCE [LARGE SCALE GENOMIC DNA]</scope>
    <source>
        <strain evidence="5">Daus_M_001</strain>
        <tissue evidence="5">Leg muscle</tissue>
    </source>
</reference>
<dbReference type="CDD" id="cd01212">
    <property type="entry name" value="PTB_JIP"/>
    <property type="match status" value="1"/>
</dbReference>
<evidence type="ECO:0000256" key="3">
    <source>
        <dbReference type="SAM" id="MobiDB-lite"/>
    </source>
</evidence>
<dbReference type="Proteomes" id="UP001159363">
    <property type="component" value="Chromosome 7"/>
</dbReference>
<dbReference type="EMBL" id="JARBHB010000008">
    <property type="protein sequence ID" value="KAJ8876993.1"/>
    <property type="molecule type" value="Genomic_DNA"/>
</dbReference>
<feature type="region of interest" description="Disordered" evidence="3">
    <location>
        <begin position="49"/>
        <end position="139"/>
    </location>
</feature>
<feature type="region of interest" description="Disordered" evidence="3">
    <location>
        <begin position="238"/>
        <end position="269"/>
    </location>
</feature>
<dbReference type="InterPro" id="IPR011993">
    <property type="entry name" value="PH-like_dom_sf"/>
</dbReference>
<feature type="compositionally biased region" description="Pro residues" evidence="3">
    <location>
        <begin position="102"/>
        <end position="114"/>
    </location>
</feature>
<feature type="domain" description="PID" evidence="4">
    <location>
        <begin position="563"/>
        <end position="686"/>
    </location>
</feature>
<evidence type="ECO:0000313" key="6">
    <source>
        <dbReference type="Proteomes" id="UP001159363"/>
    </source>
</evidence>
<accession>A0ABQ9GY95</accession>
<dbReference type="SUPFAM" id="SSF50044">
    <property type="entry name" value="SH3-domain"/>
    <property type="match status" value="1"/>
</dbReference>
<proteinExistence type="predicted"/>
<evidence type="ECO:0000313" key="5">
    <source>
        <dbReference type="EMBL" id="KAJ8876993.1"/>
    </source>
</evidence>
<evidence type="ECO:0000259" key="4">
    <source>
        <dbReference type="SMART" id="SM00462"/>
    </source>
</evidence>
<dbReference type="PANTHER" id="PTHR47437:SF4">
    <property type="entry name" value="JNK-INTERACTING PROTEIN 1-LIKE PROTEIN"/>
    <property type="match status" value="1"/>
</dbReference>
<dbReference type="Gene3D" id="2.30.30.40">
    <property type="entry name" value="SH3 Domains"/>
    <property type="match status" value="1"/>
</dbReference>
<sequence>MISLRRKPLYMCITICTACMSATDSLNRHFEQTLCPHAFSPDVLVHDVSPDAGSPTSPCSEAAGSSSSGCSHATALNNELEADEEDDGGGGGEEGRRSATPGPGPTPPPEPGPPAWGDTGQHRPERRRRKLPEIPKNKKCSVGQMLDAIHAYWKEGGIGGVRGGGSCKPPCRQSALSYQATQPPALMAMVQPSLADELGDAFAGGGGGRPETLQFALGACSRPLIVLKCHSYLRDEDSSPDSEYFHSTDVDSGNSTAHSPDGPKSMSPQLTMNVPYRSVSGSPSPVSPCSTVSVPYTQLELLEATHRGLHKFIPRHHDEIEVEIGDPIYVQKEADDLWCEGEPGSIPGGIDPIFPYVVIVPDDARWSVISRFPRPCILELFHVHLASPSSALKTSMLRAAQVSPLYSRIGEISHGATEAIREQAEYLDIPAAIGERTEEFGGPRAIGEAAEEFNVPVSLFVGKPAEQLEGSVGLDLHLTLDEWTMSRSEVALTNRTVSSQTDDKHQWPPEALPAPLMKRGLIFFLGNTNIGGVNLRSGVRGIFPSAYVVDMDYSDFDPSTPKVKRERYLLGYLGSVETKYHKGNKVLCQAVRKIVGPSGVPKQKPHSCILEVSDQGLRMVDKRKPSPRDVPCHDYFYSLKNVSFCAFHPRDHRYLGFITKHPQFQRFACHVFMGCESTRPVAEAIG</sequence>
<organism evidence="5 6">
    <name type="scientific">Dryococelus australis</name>
    <dbReference type="NCBI Taxonomy" id="614101"/>
    <lineage>
        <taxon>Eukaryota</taxon>
        <taxon>Metazoa</taxon>
        <taxon>Ecdysozoa</taxon>
        <taxon>Arthropoda</taxon>
        <taxon>Hexapoda</taxon>
        <taxon>Insecta</taxon>
        <taxon>Pterygota</taxon>
        <taxon>Neoptera</taxon>
        <taxon>Polyneoptera</taxon>
        <taxon>Phasmatodea</taxon>
        <taxon>Verophasmatodea</taxon>
        <taxon>Anareolatae</taxon>
        <taxon>Phasmatidae</taxon>
        <taxon>Eurycanthinae</taxon>
        <taxon>Dryococelus</taxon>
    </lineage>
</organism>